<dbReference type="PANTHER" id="PTHR43884:SF12">
    <property type="entry name" value="ISOVALERYL-COA DEHYDROGENASE, MITOCHONDRIAL-RELATED"/>
    <property type="match status" value="1"/>
</dbReference>
<feature type="compositionally biased region" description="Low complexity" evidence="2">
    <location>
        <begin position="406"/>
        <end position="418"/>
    </location>
</feature>
<dbReference type="Gene3D" id="2.40.110.10">
    <property type="entry name" value="Butyryl-CoA Dehydrogenase, subunit A, domain 2"/>
    <property type="match status" value="1"/>
</dbReference>
<dbReference type="SUPFAM" id="SSF47203">
    <property type="entry name" value="Acyl-CoA dehydrogenase C-terminal domain-like"/>
    <property type="match status" value="1"/>
</dbReference>
<protein>
    <recommendedName>
        <fullName evidence="6">Acyl-CoA dehydrogenase/oxidase N-terminal domain-containing protein</fullName>
    </recommendedName>
</protein>
<evidence type="ECO:0000313" key="5">
    <source>
        <dbReference type="EMBL" id="SVA02524.1"/>
    </source>
</evidence>
<feature type="region of interest" description="Disordered" evidence="2">
    <location>
        <begin position="398"/>
        <end position="418"/>
    </location>
</feature>
<gene>
    <name evidence="5" type="ORF">METZ01_LOCUS55378</name>
</gene>
<dbReference type="InterPro" id="IPR013107">
    <property type="entry name" value="Acyl-CoA_DH_C"/>
</dbReference>
<dbReference type="GO" id="GO:0003995">
    <property type="term" value="F:acyl-CoA dehydrogenase activity"/>
    <property type="evidence" value="ECO:0007669"/>
    <property type="project" value="TreeGrafter"/>
</dbReference>
<evidence type="ECO:0000259" key="3">
    <source>
        <dbReference type="Pfam" id="PF02771"/>
    </source>
</evidence>
<name>A0A381SGD7_9ZZZZ</name>
<dbReference type="InterPro" id="IPR037069">
    <property type="entry name" value="AcylCoA_DH/ox_N_sf"/>
</dbReference>
<sequence>MTTAARLPDSTSVPWTEPPTAEEILARIDELGPGWRERRRALDEAVEFPHENFAEAKAAGLHALTLPTEYGGAGVWLPGRYSHWYEALERMAWWETNTAQLLQVHNHAAGIIAWHSTPSQRDHFLPRIAAGDFCASLGSEAHLYENGAEVLESELTKVDGGYRLTARKGFASVAATAKYLMVWCAVEGDTPYAHRMLFAVVDVDWDGVELLDDWQMLGMRSTISCGVRFTDVFVPDDHVVGTPGGWVTGDPRTFSCAYAANHLGSAQAAFDFLAEYIADRPDLRDSEAVRVKLGQMDAQLFAARACLRSTGARLDRGDDPDDCEADAVRTMHLAKDAVLTIPYQGFDLVGARACHERYPLGQMMRDARTFTLHFRDDLYVERLAQLALGNGFSAKGGRGGSTPFEAGTGATAQATAGA</sequence>
<dbReference type="Pfam" id="PF02771">
    <property type="entry name" value="Acyl-CoA_dh_N"/>
    <property type="match status" value="1"/>
</dbReference>
<dbReference type="Pfam" id="PF08028">
    <property type="entry name" value="Acyl-CoA_dh_2"/>
    <property type="match status" value="1"/>
</dbReference>
<dbReference type="AlphaFoldDB" id="A0A381SGD7"/>
<dbReference type="GO" id="GO:0050660">
    <property type="term" value="F:flavin adenine dinucleotide binding"/>
    <property type="evidence" value="ECO:0007669"/>
    <property type="project" value="InterPro"/>
</dbReference>
<dbReference type="SUPFAM" id="SSF56645">
    <property type="entry name" value="Acyl-CoA dehydrogenase NM domain-like"/>
    <property type="match status" value="1"/>
</dbReference>
<dbReference type="InterPro" id="IPR036250">
    <property type="entry name" value="AcylCo_DH-like_C"/>
</dbReference>
<feature type="domain" description="Acyl-CoA dehydrogenase/oxidase N-terminal" evidence="3">
    <location>
        <begin position="39"/>
        <end position="132"/>
    </location>
</feature>
<evidence type="ECO:0000256" key="1">
    <source>
        <dbReference type="ARBA" id="ARBA00023002"/>
    </source>
</evidence>
<evidence type="ECO:0000259" key="4">
    <source>
        <dbReference type="Pfam" id="PF08028"/>
    </source>
</evidence>
<dbReference type="PANTHER" id="PTHR43884">
    <property type="entry name" value="ACYL-COA DEHYDROGENASE"/>
    <property type="match status" value="1"/>
</dbReference>
<evidence type="ECO:0008006" key="6">
    <source>
        <dbReference type="Google" id="ProtNLM"/>
    </source>
</evidence>
<proteinExistence type="predicted"/>
<dbReference type="EMBL" id="UINC01003014">
    <property type="protein sequence ID" value="SVA02524.1"/>
    <property type="molecule type" value="Genomic_DNA"/>
</dbReference>
<dbReference type="InterPro" id="IPR046373">
    <property type="entry name" value="Acyl-CoA_Oxase/DH_mid-dom_sf"/>
</dbReference>
<dbReference type="InterPro" id="IPR009100">
    <property type="entry name" value="AcylCoA_DH/oxidase_NM_dom_sf"/>
</dbReference>
<dbReference type="Gene3D" id="1.10.540.10">
    <property type="entry name" value="Acyl-CoA dehydrogenase/oxidase, N-terminal domain"/>
    <property type="match status" value="1"/>
</dbReference>
<organism evidence="5">
    <name type="scientific">marine metagenome</name>
    <dbReference type="NCBI Taxonomy" id="408172"/>
    <lineage>
        <taxon>unclassified sequences</taxon>
        <taxon>metagenomes</taxon>
        <taxon>ecological metagenomes</taxon>
    </lineage>
</organism>
<dbReference type="PIRSF" id="PIRSF016578">
    <property type="entry name" value="HsaA"/>
    <property type="match status" value="1"/>
</dbReference>
<evidence type="ECO:0000256" key="2">
    <source>
        <dbReference type="SAM" id="MobiDB-lite"/>
    </source>
</evidence>
<keyword evidence="1" id="KW-0560">Oxidoreductase</keyword>
<reference evidence="5" key="1">
    <citation type="submission" date="2018-05" db="EMBL/GenBank/DDBJ databases">
        <authorList>
            <person name="Lanie J.A."/>
            <person name="Ng W.-L."/>
            <person name="Kazmierczak K.M."/>
            <person name="Andrzejewski T.M."/>
            <person name="Davidsen T.M."/>
            <person name="Wayne K.J."/>
            <person name="Tettelin H."/>
            <person name="Glass J.I."/>
            <person name="Rusch D."/>
            <person name="Podicherti R."/>
            <person name="Tsui H.-C.T."/>
            <person name="Winkler M.E."/>
        </authorList>
    </citation>
    <scope>NUCLEOTIDE SEQUENCE</scope>
</reference>
<feature type="domain" description="Acyl-CoA dehydrogenase C-terminal" evidence="4">
    <location>
        <begin position="258"/>
        <end position="374"/>
    </location>
</feature>
<dbReference type="InterPro" id="IPR013786">
    <property type="entry name" value="AcylCoA_DH/ox_N"/>
</dbReference>
<dbReference type="Gene3D" id="1.20.140.10">
    <property type="entry name" value="Butyryl-CoA Dehydrogenase, subunit A, domain 3"/>
    <property type="match status" value="1"/>
</dbReference>
<accession>A0A381SGD7</accession>